<dbReference type="AlphaFoldDB" id="A0A2Z7CVZ6"/>
<evidence type="ECO:0000256" key="1">
    <source>
        <dbReference type="SAM" id="MobiDB-lite"/>
    </source>
</evidence>
<dbReference type="InterPro" id="IPR044792">
    <property type="entry name" value="TAR1"/>
</dbReference>
<dbReference type="OrthoDB" id="1540477at2759"/>
<sequence>MLLITSWLPRTEPGRRGDRVVFRCACRAEMLLHTQVTRVARGRGRYDNDPSAGSPTETLLRLLLPLNDKVQWTSRYVAGSEPPTSERSEHFTGPFNRQIAPPTKNGHAPPPIESRKSSQSVNPYYVWTCGSSFINPRISPLTMKYECPRLSLLIITPIPKANVIGPKSYNVIPC</sequence>
<dbReference type="PANTHER" id="PTHR47188">
    <property type="entry name" value="PROTEIN TAR1"/>
    <property type="match status" value="1"/>
</dbReference>
<keyword evidence="3" id="KW-1185">Reference proteome</keyword>
<name>A0A2Z7CVZ6_9LAMI</name>
<proteinExistence type="predicted"/>
<gene>
    <name evidence="2" type="ORF">F511_45037</name>
</gene>
<dbReference type="GO" id="GO:0043457">
    <property type="term" value="P:regulation of cellular respiration"/>
    <property type="evidence" value="ECO:0007669"/>
    <property type="project" value="InterPro"/>
</dbReference>
<accession>A0A2Z7CVZ6</accession>
<dbReference type="PANTHER" id="PTHR47188:SF1">
    <property type="entry name" value="PROTEIN TAR1"/>
    <property type="match status" value="1"/>
</dbReference>
<evidence type="ECO:0000313" key="3">
    <source>
        <dbReference type="Proteomes" id="UP000250235"/>
    </source>
</evidence>
<protein>
    <submittedName>
        <fullName evidence="2">Tar1p</fullName>
    </submittedName>
</protein>
<dbReference type="Proteomes" id="UP000250235">
    <property type="component" value="Unassembled WGS sequence"/>
</dbReference>
<dbReference type="EMBL" id="KQ991900">
    <property type="protein sequence ID" value="KZV51271.1"/>
    <property type="molecule type" value="Genomic_DNA"/>
</dbReference>
<organism evidence="2 3">
    <name type="scientific">Dorcoceras hygrometricum</name>
    <dbReference type="NCBI Taxonomy" id="472368"/>
    <lineage>
        <taxon>Eukaryota</taxon>
        <taxon>Viridiplantae</taxon>
        <taxon>Streptophyta</taxon>
        <taxon>Embryophyta</taxon>
        <taxon>Tracheophyta</taxon>
        <taxon>Spermatophyta</taxon>
        <taxon>Magnoliopsida</taxon>
        <taxon>eudicotyledons</taxon>
        <taxon>Gunneridae</taxon>
        <taxon>Pentapetalae</taxon>
        <taxon>asterids</taxon>
        <taxon>lamiids</taxon>
        <taxon>Lamiales</taxon>
        <taxon>Gesneriaceae</taxon>
        <taxon>Didymocarpoideae</taxon>
        <taxon>Trichosporeae</taxon>
        <taxon>Loxocarpinae</taxon>
        <taxon>Dorcoceras</taxon>
    </lineage>
</organism>
<feature type="region of interest" description="Disordered" evidence="1">
    <location>
        <begin position="78"/>
        <end position="117"/>
    </location>
</feature>
<reference evidence="2 3" key="1">
    <citation type="journal article" date="2015" name="Proc. Natl. Acad. Sci. U.S.A.">
        <title>The resurrection genome of Boea hygrometrica: A blueprint for survival of dehydration.</title>
        <authorList>
            <person name="Xiao L."/>
            <person name="Yang G."/>
            <person name="Zhang L."/>
            <person name="Yang X."/>
            <person name="Zhao S."/>
            <person name="Ji Z."/>
            <person name="Zhou Q."/>
            <person name="Hu M."/>
            <person name="Wang Y."/>
            <person name="Chen M."/>
            <person name="Xu Y."/>
            <person name="Jin H."/>
            <person name="Xiao X."/>
            <person name="Hu G."/>
            <person name="Bao F."/>
            <person name="Hu Y."/>
            <person name="Wan P."/>
            <person name="Li L."/>
            <person name="Deng X."/>
            <person name="Kuang T."/>
            <person name="Xiang C."/>
            <person name="Zhu J.K."/>
            <person name="Oliver M.J."/>
            <person name="He Y."/>
        </authorList>
    </citation>
    <scope>NUCLEOTIDE SEQUENCE [LARGE SCALE GENOMIC DNA]</scope>
    <source>
        <strain evidence="3">cv. XS01</strain>
    </source>
</reference>
<evidence type="ECO:0000313" key="2">
    <source>
        <dbReference type="EMBL" id="KZV51271.1"/>
    </source>
</evidence>